<comment type="caution">
    <text evidence="2">The sequence shown here is derived from an EMBL/GenBank/DDBJ whole genome shotgun (WGS) entry which is preliminary data.</text>
</comment>
<dbReference type="Pfam" id="PF24818">
    <property type="entry name" value="PH_TRF2_HOY1"/>
    <property type="match status" value="1"/>
</dbReference>
<proteinExistence type="predicted"/>
<evidence type="ECO:0000259" key="1">
    <source>
        <dbReference type="Pfam" id="PF24818"/>
    </source>
</evidence>
<reference evidence="2 3" key="1">
    <citation type="submission" date="2024-01" db="EMBL/GenBank/DDBJ databases">
        <title>Genome assemblies of Stephania.</title>
        <authorList>
            <person name="Yang L."/>
        </authorList>
    </citation>
    <scope>NUCLEOTIDE SEQUENCE [LARGE SCALE GENOMIC DNA]</scope>
    <source>
        <strain evidence="2">QJT</strain>
        <tissue evidence="2">Leaf</tissue>
    </source>
</reference>
<evidence type="ECO:0000313" key="3">
    <source>
        <dbReference type="Proteomes" id="UP001417504"/>
    </source>
</evidence>
<protein>
    <recommendedName>
        <fullName evidence="1">TRF2/HOY1 PH-like domain-containing protein</fullName>
    </recommendedName>
</protein>
<dbReference type="AlphaFoldDB" id="A0AAP0F3X4"/>
<dbReference type="PANTHER" id="PTHR33494:SF5">
    <property type="entry name" value="F10A16.6 PROTEIN"/>
    <property type="match status" value="1"/>
</dbReference>
<dbReference type="PANTHER" id="PTHR33494">
    <property type="entry name" value="OS02G0793800 PROTEIN"/>
    <property type="match status" value="1"/>
</dbReference>
<keyword evidence="3" id="KW-1185">Reference proteome</keyword>
<evidence type="ECO:0000313" key="2">
    <source>
        <dbReference type="EMBL" id="KAK9102002.1"/>
    </source>
</evidence>
<feature type="domain" description="TRF2/HOY1 PH-like" evidence="1">
    <location>
        <begin position="2"/>
        <end position="62"/>
    </location>
</feature>
<dbReference type="InterPro" id="IPR057939">
    <property type="entry name" value="TRF2_HOY1_PH"/>
</dbReference>
<name>A0AAP0F3X4_9MAGN</name>
<dbReference type="EMBL" id="JBBNAE010000008">
    <property type="protein sequence ID" value="KAK9102002.1"/>
    <property type="molecule type" value="Genomic_DNA"/>
</dbReference>
<accession>A0AAP0F3X4</accession>
<organism evidence="2 3">
    <name type="scientific">Stephania japonica</name>
    <dbReference type="NCBI Taxonomy" id="461633"/>
    <lineage>
        <taxon>Eukaryota</taxon>
        <taxon>Viridiplantae</taxon>
        <taxon>Streptophyta</taxon>
        <taxon>Embryophyta</taxon>
        <taxon>Tracheophyta</taxon>
        <taxon>Spermatophyta</taxon>
        <taxon>Magnoliopsida</taxon>
        <taxon>Ranunculales</taxon>
        <taxon>Menispermaceae</taxon>
        <taxon>Menispermoideae</taxon>
        <taxon>Cissampelideae</taxon>
        <taxon>Stephania</taxon>
    </lineage>
</organism>
<dbReference type="Proteomes" id="UP001417504">
    <property type="component" value="Unassembled WGS sequence"/>
</dbReference>
<gene>
    <name evidence="2" type="ORF">Sjap_019256</name>
</gene>
<sequence length="78" mass="8951">MKRESKNDGDLVAKCYYAKRKLVWEMLDGGLKNKIEINWSEITAIKAVFPKNQPSVLEIQVQIHSLKGFSFFVICSCN</sequence>